<reference evidence="3 4" key="1">
    <citation type="submission" date="2018-03" db="EMBL/GenBank/DDBJ databases">
        <title>Genomic Encyclopedia of Archaeal and Bacterial Type Strains, Phase II (KMG-II): from individual species to whole genera.</title>
        <authorList>
            <person name="Goeker M."/>
        </authorList>
    </citation>
    <scope>NUCLEOTIDE SEQUENCE [LARGE SCALE GENOMIC DNA]</scope>
    <source>
        <strain evidence="3 4">DSM 27929</strain>
    </source>
</reference>
<organism evidence="3 4">
    <name type="scientific">Mongoliibacter ruber</name>
    <dbReference type="NCBI Taxonomy" id="1750599"/>
    <lineage>
        <taxon>Bacteria</taxon>
        <taxon>Pseudomonadati</taxon>
        <taxon>Bacteroidota</taxon>
        <taxon>Cytophagia</taxon>
        <taxon>Cytophagales</taxon>
        <taxon>Cyclobacteriaceae</taxon>
        <taxon>Mongoliibacter</taxon>
    </lineage>
</organism>
<dbReference type="OrthoDB" id="1524985at2"/>
<keyword evidence="1" id="KW-0812">Transmembrane</keyword>
<dbReference type="PANTHER" id="PTHR28008:SF1">
    <property type="entry name" value="DOMAIN PROTEIN, PUTATIVE (AFU_ORTHOLOGUE AFUA_3G10980)-RELATED"/>
    <property type="match status" value="1"/>
</dbReference>
<sequence length="126" mass="14427">MEKHRILPAIIWLVIVLIALLTPGNNIPKTPTFPHADKLVHFGIFALLTFLWCRVGTLNTENQLIWKRLLTNLLVFTIIFPILVEYLQKYIPNRSFEYADIVANLTGGLAGFVAFFVLYKSKSRLV</sequence>
<dbReference type="AlphaFoldDB" id="A0A2T0WE70"/>
<evidence type="ECO:0000313" key="3">
    <source>
        <dbReference type="EMBL" id="PRY85009.1"/>
    </source>
</evidence>
<feature type="domain" description="VanZ-like" evidence="2">
    <location>
        <begin position="33"/>
        <end position="118"/>
    </location>
</feature>
<evidence type="ECO:0000259" key="2">
    <source>
        <dbReference type="Pfam" id="PF04892"/>
    </source>
</evidence>
<comment type="caution">
    <text evidence="3">The sequence shown here is derived from an EMBL/GenBank/DDBJ whole genome shotgun (WGS) entry which is preliminary data.</text>
</comment>
<keyword evidence="1" id="KW-1133">Transmembrane helix</keyword>
<feature type="transmembrane region" description="Helical" evidence="1">
    <location>
        <begin position="39"/>
        <end position="57"/>
    </location>
</feature>
<keyword evidence="1" id="KW-0472">Membrane</keyword>
<name>A0A2T0WE70_9BACT</name>
<accession>A0A2T0WE70</accession>
<protein>
    <submittedName>
        <fullName evidence="3">VanZ like protein</fullName>
    </submittedName>
</protein>
<feature type="transmembrane region" description="Helical" evidence="1">
    <location>
        <begin position="69"/>
        <end position="87"/>
    </location>
</feature>
<feature type="transmembrane region" description="Helical" evidence="1">
    <location>
        <begin position="7"/>
        <end position="27"/>
    </location>
</feature>
<dbReference type="EMBL" id="PVTR01000015">
    <property type="protein sequence ID" value="PRY85009.1"/>
    <property type="molecule type" value="Genomic_DNA"/>
</dbReference>
<keyword evidence="4" id="KW-1185">Reference proteome</keyword>
<proteinExistence type="predicted"/>
<dbReference type="Pfam" id="PF04892">
    <property type="entry name" value="VanZ"/>
    <property type="match status" value="1"/>
</dbReference>
<dbReference type="PANTHER" id="PTHR28008">
    <property type="entry name" value="DOMAIN PROTEIN, PUTATIVE (AFU_ORTHOLOGUE AFUA_3G10980)-RELATED"/>
    <property type="match status" value="1"/>
</dbReference>
<dbReference type="InterPro" id="IPR006976">
    <property type="entry name" value="VanZ-like"/>
</dbReference>
<evidence type="ECO:0000256" key="1">
    <source>
        <dbReference type="SAM" id="Phobius"/>
    </source>
</evidence>
<dbReference type="Proteomes" id="UP000238157">
    <property type="component" value="Unassembled WGS sequence"/>
</dbReference>
<feature type="transmembrane region" description="Helical" evidence="1">
    <location>
        <begin position="99"/>
        <end position="119"/>
    </location>
</feature>
<gene>
    <name evidence="3" type="ORF">CLW00_11550</name>
</gene>
<dbReference type="NCBIfam" id="NF037970">
    <property type="entry name" value="vanZ_1"/>
    <property type="match status" value="1"/>
</dbReference>
<evidence type="ECO:0000313" key="4">
    <source>
        <dbReference type="Proteomes" id="UP000238157"/>
    </source>
</evidence>
<dbReference type="RefSeq" id="WP_106135314.1">
    <property type="nucleotide sequence ID" value="NZ_PVTR01000015.1"/>
</dbReference>